<dbReference type="GeneID" id="87807075"/>
<reference evidence="1" key="1">
    <citation type="submission" date="2023-10" db="EMBL/GenBank/DDBJ databases">
        <authorList>
            <person name="Noh H."/>
        </authorList>
    </citation>
    <scope>NUCLEOTIDE SEQUENCE</scope>
    <source>
        <strain evidence="1">DUCC4014</strain>
    </source>
</reference>
<dbReference type="AlphaFoldDB" id="A0AAF0YB05"/>
<dbReference type="RefSeq" id="XP_062626350.1">
    <property type="nucleotide sequence ID" value="XM_062770366.1"/>
</dbReference>
<dbReference type="EMBL" id="CP086716">
    <property type="protein sequence ID" value="WOO80318.1"/>
    <property type="molecule type" value="Genomic_DNA"/>
</dbReference>
<name>A0AAF0YB05_9TREE</name>
<sequence>MAAPQVTLGYTAFPHLFDDIFNLTDHEGLLVLRRTSHELCERVDAKLFNRVVVKRVLEKEYSRELDPHFFELYDGARNRLPVPSLEVRSGGGIEKPKWGRRIKTTRLREMFKHARVVDCPITFPCIILPLRKLEYARVNRVHSSVKYEYSLPPADGVVLSCSHIPYRAPILHPPGRESANGTSKLVISLCQPWKSLSTLYESFDWHWEDITSIIVIMSPRMATQGPFQRRWFVWPEVARHFRAFFKSWKPTGHRSRIATLVGLEDALQETFNQLGHLDFNRAEDAQAPTLPLRLLLDPHSWPRRTQGLVDALRLLSKTIEQSNIKCVSLKDYKTGLTPQEAGNELDPLF</sequence>
<evidence type="ECO:0000313" key="1">
    <source>
        <dbReference type="EMBL" id="WOO80318.1"/>
    </source>
</evidence>
<dbReference type="Proteomes" id="UP000827549">
    <property type="component" value="Chromosome 3"/>
</dbReference>
<proteinExistence type="predicted"/>
<evidence type="ECO:0000313" key="2">
    <source>
        <dbReference type="Proteomes" id="UP000827549"/>
    </source>
</evidence>
<gene>
    <name evidence="1" type="ORF">LOC62_03G003834</name>
</gene>
<protein>
    <submittedName>
        <fullName evidence="1">Uncharacterized protein</fullName>
    </submittedName>
</protein>
<organism evidence="1 2">
    <name type="scientific">Vanrija pseudolonga</name>
    <dbReference type="NCBI Taxonomy" id="143232"/>
    <lineage>
        <taxon>Eukaryota</taxon>
        <taxon>Fungi</taxon>
        <taxon>Dikarya</taxon>
        <taxon>Basidiomycota</taxon>
        <taxon>Agaricomycotina</taxon>
        <taxon>Tremellomycetes</taxon>
        <taxon>Trichosporonales</taxon>
        <taxon>Trichosporonaceae</taxon>
        <taxon>Vanrija</taxon>
    </lineage>
</organism>
<accession>A0AAF0YB05</accession>
<keyword evidence="2" id="KW-1185">Reference proteome</keyword>